<comment type="caution">
    <text evidence="6">The sequence shown here is derived from an EMBL/GenBank/DDBJ whole genome shotgun (WGS) entry which is preliminary data.</text>
</comment>
<dbReference type="InterPro" id="IPR027417">
    <property type="entry name" value="P-loop_NTPase"/>
</dbReference>
<dbReference type="InterPro" id="IPR015855">
    <property type="entry name" value="ABC_transpr_MalK-like"/>
</dbReference>
<dbReference type="Gene3D" id="2.40.50.140">
    <property type="entry name" value="Nucleic acid-binding proteins"/>
    <property type="match status" value="1"/>
</dbReference>
<dbReference type="CDD" id="cd03301">
    <property type="entry name" value="ABC_MalK_N"/>
    <property type="match status" value="1"/>
</dbReference>
<dbReference type="PROSITE" id="PS50893">
    <property type="entry name" value="ABC_TRANSPORTER_2"/>
    <property type="match status" value="1"/>
</dbReference>
<dbReference type="InterPro" id="IPR003439">
    <property type="entry name" value="ABC_transporter-like_ATP-bd"/>
</dbReference>
<dbReference type="Pfam" id="PF17912">
    <property type="entry name" value="OB_MalK"/>
    <property type="match status" value="1"/>
</dbReference>
<dbReference type="InterPro" id="IPR003593">
    <property type="entry name" value="AAA+_ATPase"/>
</dbReference>
<dbReference type="Pfam" id="PF00005">
    <property type="entry name" value="ABC_tran"/>
    <property type="match status" value="1"/>
</dbReference>
<feature type="domain" description="ABC transporter" evidence="5">
    <location>
        <begin position="5"/>
        <end position="236"/>
    </location>
</feature>
<dbReference type="GO" id="GO:0005524">
    <property type="term" value="F:ATP binding"/>
    <property type="evidence" value="ECO:0007669"/>
    <property type="project" value="UniProtKB-KW"/>
</dbReference>
<protein>
    <submittedName>
        <fullName evidence="6">ABC transporter ATP-binding protein</fullName>
    </submittedName>
</protein>
<dbReference type="InterPro" id="IPR017871">
    <property type="entry name" value="ABC_transporter-like_CS"/>
</dbReference>
<comment type="similarity">
    <text evidence="1">Belongs to the ABC transporter superfamily.</text>
</comment>
<keyword evidence="4 6" id="KW-0067">ATP-binding</keyword>
<dbReference type="InterPro" id="IPR040582">
    <property type="entry name" value="OB_MalK-like"/>
</dbReference>
<proteinExistence type="inferred from homology"/>
<sequence length="387" mass="41195">MTLAVEARDLWKTYAGGMHAVKGINFRIEPGELVVLVGGSGCGKTTTLRMVAGLERISDGQVLVGDRVVNDVHPSKRGVSLVFQNFALYPHKSAFKNIAFPLESAGVSRDEIRRRVNEVAEMLELGAHLDKTPDGLSGGQQQRVSLGRAIVRDPDVLLLDEPLSNLDARLRVVMRSELKRIQRRVGSTAIYVTHDQVEAMTMGDRIVVMDAGQIAQMGTPAQVYLTPATLYVAQTIGSPAMNLFTGRASVAADKLSLSGQGWAINISGDGARALIARLPGADMSITAGIRPEDLDLGGVGAALGMGPCVTAEPLGSETLYNIDVSGVTCRVLRRETSVSMPEGQTAPVHLRSGARLHLFGADGLRIGGTVLRDSIGHVGWAPDESFV</sequence>
<dbReference type="Proteomes" id="UP000297741">
    <property type="component" value="Unassembled WGS sequence"/>
</dbReference>
<evidence type="ECO:0000256" key="2">
    <source>
        <dbReference type="ARBA" id="ARBA00022448"/>
    </source>
</evidence>
<keyword evidence="2" id="KW-0813">Transport</keyword>
<keyword evidence="7" id="KW-1185">Reference proteome</keyword>
<organism evidence="6 7">
    <name type="scientific">Pseudotabrizicola sediminis</name>
    <dbReference type="NCBI Taxonomy" id="2486418"/>
    <lineage>
        <taxon>Bacteria</taxon>
        <taxon>Pseudomonadati</taxon>
        <taxon>Pseudomonadota</taxon>
        <taxon>Alphaproteobacteria</taxon>
        <taxon>Rhodobacterales</taxon>
        <taxon>Paracoccaceae</taxon>
        <taxon>Pseudotabrizicola</taxon>
    </lineage>
</organism>
<dbReference type="InterPro" id="IPR008995">
    <property type="entry name" value="Mo/tungstate-bd_C_term_dom"/>
</dbReference>
<dbReference type="PANTHER" id="PTHR43875">
    <property type="entry name" value="MALTODEXTRIN IMPORT ATP-BINDING PROTEIN MSMX"/>
    <property type="match status" value="1"/>
</dbReference>
<dbReference type="RefSeq" id="WP_135434153.1">
    <property type="nucleotide sequence ID" value="NZ_RPEM01000036.1"/>
</dbReference>
<dbReference type="SMART" id="SM00382">
    <property type="entry name" value="AAA"/>
    <property type="match status" value="1"/>
</dbReference>
<evidence type="ECO:0000256" key="3">
    <source>
        <dbReference type="ARBA" id="ARBA00022741"/>
    </source>
</evidence>
<keyword evidence="3" id="KW-0547">Nucleotide-binding</keyword>
<dbReference type="EMBL" id="RPEM01000036">
    <property type="protein sequence ID" value="TGD41279.1"/>
    <property type="molecule type" value="Genomic_DNA"/>
</dbReference>
<accession>A0ABY2KGH8</accession>
<name>A0ABY2KGH8_9RHOB</name>
<evidence type="ECO:0000256" key="4">
    <source>
        <dbReference type="ARBA" id="ARBA00022840"/>
    </source>
</evidence>
<evidence type="ECO:0000313" key="7">
    <source>
        <dbReference type="Proteomes" id="UP000297741"/>
    </source>
</evidence>
<dbReference type="InterPro" id="IPR012340">
    <property type="entry name" value="NA-bd_OB-fold"/>
</dbReference>
<gene>
    <name evidence="6" type="ORF">EEB11_19185</name>
</gene>
<evidence type="ECO:0000256" key="1">
    <source>
        <dbReference type="ARBA" id="ARBA00005417"/>
    </source>
</evidence>
<dbReference type="Gene3D" id="3.40.50.300">
    <property type="entry name" value="P-loop containing nucleotide triphosphate hydrolases"/>
    <property type="match status" value="1"/>
</dbReference>
<evidence type="ECO:0000259" key="5">
    <source>
        <dbReference type="PROSITE" id="PS50893"/>
    </source>
</evidence>
<dbReference type="PROSITE" id="PS00211">
    <property type="entry name" value="ABC_TRANSPORTER_1"/>
    <property type="match status" value="1"/>
</dbReference>
<evidence type="ECO:0000313" key="6">
    <source>
        <dbReference type="EMBL" id="TGD41279.1"/>
    </source>
</evidence>
<reference evidence="6 7" key="1">
    <citation type="submission" date="2018-11" db="EMBL/GenBank/DDBJ databases">
        <title>Tabrizicola sp. isolated from sediment of alpine lake.</title>
        <authorList>
            <person name="Liu Z."/>
        </authorList>
    </citation>
    <scope>NUCLEOTIDE SEQUENCE [LARGE SCALE GENOMIC DNA]</scope>
    <source>
        <strain evidence="6 7">DRYC-M-16</strain>
    </source>
</reference>
<dbReference type="InterPro" id="IPR047641">
    <property type="entry name" value="ABC_transpr_MalK/UgpC-like"/>
</dbReference>
<dbReference type="PANTHER" id="PTHR43875:SF1">
    <property type="entry name" value="OSMOPROTECTIVE COMPOUNDS UPTAKE ATP-BINDING PROTEIN GGTA"/>
    <property type="match status" value="1"/>
</dbReference>
<dbReference type="SUPFAM" id="SSF52540">
    <property type="entry name" value="P-loop containing nucleoside triphosphate hydrolases"/>
    <property type="match status" value="1"/>
</dbReference>
<dbReference type="SUPFAM" id="SSF50331">
    <property type="entry name" value="MOP-like"/>
    <property type="match status" value="1"/>
</dbReference>
<dbReference type="Gene3D" id="2.40.50.100">
    <property type="match status" value="1"/>
</dbReference>